<dbReference type="SUPFAM" id="SSF48403">
    <property type="entry name" value="Ankyrin repeat"/>
    <property type="match status" value="1"/>
</dbReference>
<sequence>MTTTITEAATATAITALPLTAPDKFLRVNSKRTAVSPLPRLQPTRKSVFADLFSSNFPKHNLVFSPSPISQDRVDGLKLKYEHSDFPEAYKLKELNYILGEYHILPSDYTFYGDKSTASEAGAELIENDDFGRKFLRVWYGNGDICEENGLNRVVEVQFTCCEHDHIVSVSEITMCQYIMKIHTQHACHPIFGGSNSGSTVDSKLITCAPVLSPVEYSKFKKNHEESINLSLKSIYSSRDECDGDVSCIFETHKFHLMNNVYEDSENFRNNKIKTIDRVDLLRGANSAGIHPQQHNVEQDAFDAEWLDIYDPIPIEAEEMNQVLNAANFILFGNWDHNVGVSPPPIPQHPDSQTQGVAEKEEDGGQNNVAYGEIFVDDNQVMSKEEVISLLKANLQATRIELWRKLVAKKMEENKSIVGDENGTSFEGENDLLVVNLWAAVIDEALVIHGDLITAEMFQSLKTSFSSKKITTSPSRVNDRSPILKNMNDRSGAITSSQPEIYGFSSSQSLSSLHSSSSGAKLGSLLEMSPSATWGFLEKFDTSTNSFVVQFFLFSPIDGILYAFPHKAVDAVSLSEIRITYCSVYQNTREEDSYVLMIHGYNPYSHHMRKWMLKCKSELSMNVWLTCISRYLASTGSLTHGRANRDFVAAPNVPNYSHSYPGGNGYVAPPRSTSSFRGRSSQPSARISGSSQQTYLPREGSKLMPSPSLLSSAMGVEQQVPNRRDTVNLSAPKDETKIAVDGGLTPVSVDYEQISGVDKEVLIPTILCHAARNGDVEALTNVAKQYGDMLSIGDYDGRTPLHIAVCENQVGAVETLLQYGASFSERDRFGHSPFFDSVKNNFVEVAELLKTAGAKFTAEELEELTILGSKAASENNVALVKLMFELGVDLNSPGLDGRTAVHMAVTGKSLAVLEFFVECWKLKPENLPEIKLDAKDRYKRAPLDDARALDWKEGVECLEACLQTTKTEADYSSMFGSKEVMIPTILCHAARSGDVKTLTEMGKQYPELVSLGDYDGRTPLHIAVCENQFAAVEALLFCGASIHSCDRFGHSPLFDAVKHIFVEVAHLLNDAGSKFTHDELVEIAALLSRAAFDGNLTLVKLIADIGVDLNACGSDGRTALHMTVDFNVKDSYGRTPLDDARALGWDEGIECIETLAKA</sequence>
<reference evidence="8" key="1">
    <citation type="submission" date="2020-05" db="EMBL/GenBank/DDBJ databases">
        <title>Phylogenomic resolution of chytrid fungi.</title>
        <authorList>
            <person name="Stajich J.E."/>
            <person name="Amses K."/>
            <person name="Simmons R."/>
            <person name="Seto K."/>
            <person name="Myers J."/>
            <person name="Bonds A."/>
            <person name="Quandt C.A."/>
            <person name="Barry K."/>
            <person name="Liu P."/>
            <person name="Grigoriev I."/>
            <person name="Longcore J.E."/>
            <person name="James T.Y."/>
        </authorList>
    </citation>
    <scope>NUCLEOTIDE SEQUENCE</scope>
    <source>
        <strain evidence="8">JEL0513</strain>
    </source>
</reference>
<dbReference type="PROSITE" id="PS50297">
    <property type="entry name" value="ANK_REP_REGION"/>
    <property type="match status" value="2"/>
</dbReference>
<dbReference type="Gene3D" id="1.25.40.20">
    <property type="entry name" value="Ankyrin repeat-containing domain"/>
    <property type="match status" value="2"/>
</dbReference>
<feature type="compositionally biased region" description="Polar residues" evidence="6">
    <location>
        <begin position="671"/>
        <end position="695"/>
    </location>
</feature>
<dbReference type="InterPro" id="IPR036607">
    <property type="entry name" value="PRKCSH"/>
</dbReference>
<dbReference type="SUPFAM" id="SSF50729">
    <property type="entry name" value="PH domain-like"/>
    <property type="match status" value="1"/>
</dbReference>
<dbReference type="Pfam" id="PF13637">
    <property type="entry name" value="Ank_4"/>
    <property type="match status" value="1"/>
</dbReference>
<evidence type="ECO:0000259" key="7">
    <source>
        <dbReference type="PROSITE" id="PS51914"/>
    </source>
</evidence>
<dbReference type="PROSITE" id="PS50088">
    <property type="entry name" value="ANK_REPEAT"/>
    <property type="match status" value="2"/>
</dbReference>
<feature type="repeat" description="ANK" evidence="5">
    <location>
        <begin position="1015"/>
        <end position="1047"/>
    </location>
</feature>
<evidence type="ECO:0000313" key="8">
    <source>
        <dbReference type="EMBL" id="KAJ3137195.1"/>
    </source>
</evidence>
<evidence type="ECO:0000313" key="9">
    <source>
        <dbReference type="Proteomes" id="UP001211907"/>
    </source>
</evidence>
<dbReference type="InterPro" id="IPR009011">
    <property type="entry name" value="Man6P_isomerase_rcpt-bd_dom_sf"/>
</dbReference>
<feature type="domain" description="MRH" evidence="7">
    <location>
        <begin position="50"/>
        <end position="190"/>
    </location>
</feature>
<gene>
    <name evidence="8" type="ORF">HK100_000876</name>
</gene>
<dbReference type="EMBL" id="JADGJH010000118">
    <property type="protein sequence ID" value="KAJ3137195.1"/>
    <property type="molecule type" value="Genomic_DNA"/>
</dbReference>
<dbReference type="Gene3D" id="2.70.130.10">
    <property type="entry name" value="Mannose-6-phosphate receptor binding domain"/>
    <property type="match status" value="1"/>
</dbReference>
<feature type="region of interest" description="Disordered" evidence="6">
    <location>
        <begin position="661"/>
        <end position="717"/>
    </location>
</feature>
<keyword evidence="9" id="KW-1185">Reference proteome</keyword>
<dbReference type="AlphaFoldDB" id="A0AAD5XJS9"/>
<dbReference type="PROSITE" id="PS51914">
    <property type="entry name" value="MRH"/>
    <property type="match status" value="1"/>
</dbReference>
<protein>
    <recommendedName>
        <fullName evidence="7">MRH domain-containing protein</fullName>
    </recommendedName>
</protein>
<dbReference type="Pfam" id="PF13015">
    <property type="entry name" value="PRKCSH_1"/>
    <property type="match status" value="1"/>
</dbReference>
<dbReference type="InterPro" id="IPR044865">
    <property type="entry name" value="MRH_dom"/>
</dbReference>
<evidence type="ECO:0000256" key="6">
    <source>
        <dbReference type="SAM" id="MobiDB-lite"/>
    </source>
</evidence>
<keyword evidence="4" id="KW-1015">Disulfide bond</keyword>
<dbReference type="PANTHER" id="PTHR24198">
    <property type="entry name" value="ANKYRIN REPEAT AND PROTEIN KINASE DOMAIN-CONTAINING PROTEIN"/>
    <property type="match status" value="1"/>
</dbReference>
<feature type="region of interest" description="Disordered" evidence="6">
    <location>
        <begin position="341"/>
        <end position="363"/>
    </location>
</feature>
<keyword evidence="1" id="KW-0732">Signal</keyword>
<evidence type="ECO:0000256" key="5">
    <source>
        <dbReference type="PROSITE-ProRule" id="PRU00023"/>
    </source>
</evidence>
<dbReference type="InterPro" id="IPR002110">
    <property type="entry name" value="Ankyrin_rpt"/>
</dbReference>
<evidence type="ECO:0000256" key="4">
    <source>
        <dbReference type="ARBA" id="ARBA00023157"/>
    </source>
</evidence>
<evidence type="ECO:0000256" key="3">
    <source>
        <dbReference type="ARBA" id="ARBA00023043"/>
    </source>
</evidence>
<dbReference type="InterPro" id="IPR036770">
    <property type="entry name" value="Ankyrin_rpt-contain_sf"/>
</dbReference>
<evidence type="ECO:0000256" key="1">
    <source>
        <dbReference type="ARBA" id="ARBA00022729"/>
    </source>
</evidence>
<dbReference type="SMART" id="SM00248">
    <property type="entry name" value="ANK"/>
    <property type="match status" value="8"/>
</dbReference>
<dbReference type="Pfam" id="PF12796">
    <property type="entry name" value="Ank_2"/>
    <property type="match status" value="2"/>
</dbReference>
<keyword evidence="3 5" id="KW-0040">ANK repeat</keyword>
<dbReference type="Proteomes" id="UP001211907">
    <property type="component" value="Unassembled WGS sequence"/>
</dbReference>
<proteinExistence type="predicted"/>
<organism evidence="8 9">
    <name type="scientific">Physocladia obscura</name>
    <dbReference type="NCBI Taxonomy" id="109957"/>
    <lineage>
        <taxon>Eukaryota</taxon>
        <taxon>Fungi</taxon>
        <taxon>Fungi incertae sedis</taxon>
        <taxon>Chytridiomycota</taxon>
        <taxon>Chytridiomycota incertae sedis</taxon>
        <taxon>Chytridiomycetes</taxon>
        <taxon>Chytridiales</taxon>
        <taxon>Chytriomycetaceae</taxon>
        <taxon>Physocladia</taxon>
    </lineage>
</organism>
<dbReference type="SUPFAM" id="SSF50911">
    <property type="entry name" value="Mannose 6-phosphate receptor domain"/>
    <property type="match status" value="1"/>
</dbReference>
<name>A0AAD5XJS9_9FUNG</name>
<comment type="caution">
    <text evidence="8">The sequence shown here is derived from an EMBL/GenBank/DDBJ whole genome shotgun (WGS) entry which is preliminary data.</text>
</comment>
<feature type="repeat" description="ANK" evidence="5">
    <location>
        <begin position="796"/>
        <end position="828"/>
    </location>
</feature>
<dbReference type="PANTHER" id="PTHR24198:SF165">
    <property type="entry name" value="ANKYRIN REPEAT-CONTAINING PROTEIN-RELATED"/>
    <property type="match status" value="1"/>
</dbReference>
<evidence type="ECO:0000256" key="2">
    <source>
        <dbReference type="ARBA" id="ARBA00022737"/>
    </source>
</evidence>
<accession>A0AAD5XJS9</accession>
<keyword evidence="2" id="KW-0677">Repeat</keyword>